<evidence type="ECO:0000256" key="2">
    <source>
        <dbReference type="SAM" id="Phobius"/>
    </source>
</evidence>
<feature type="region of interest" description="Disordered" evidence="1">
    <location>
        <begin position="118"/>
        <end position="139"/>
    </location>
</feature>
<keyword evidence="2" id="KW-1133">Transmembrane helix</keyword>
<organism evidence="3 4">
    <name type="scientific">Fimbriimonas ginsengisoli</name>
    <dbReference type="NCBI Taxonomy" id="1005039"/>
    <lineage>
        <taxon>Bacteria</taxon>
        <taxon>Bacillati</taxon>
        <taxon>Armatimonadota</taxon>
        <taxon>Fimbriimonadia</taxon>
        <taxon>Fimbriimonadales</taxon>
        <taxon>Fimbriimonadaceae</taxon>
        <taxon>Fimbriimonas</taxon>
    </lineage>
</organism>
<dbReference type="Gene3D" id="3.30.700.10">
    <property type="entry name" value="Glycoprotein, Type 4 Pilin"/>
    <property type="match status" value="1"/>
</dbReference>
<protein>
    <submittedName>
        <fullName evidence="3">Type II secretion system protein</fullName>
    </submittedName>
</protein>
<dbReference type="Pfam" id="PF07963">
    <property type="entry name" value="N_methyl"/>
    <property type="match status" value="1"/>
</dbReference>
<sequence>MRSLARGFTLIELMVVIAISAVLTTLIVIPIVESFNFLRQADAFAIAKERSQQLAERIAREINVSAGVRDNSGDRGSVSLTVPAKPTSLGGPGGTAPVTLPYTKLDIVLPAQEGDVDSSGGFTNPDVGRIDPTLRSPRGQVSLPVAPGATIVRYWIGPRDPFSPYNNIYDQTLAITSGPENLMVLWRAEVQPLVYSPPHMFQGNPIPGRFVVNKLLFYDTARRTTTPPWDTWLPSAPPTGPLLDDTTFFDPNVPYPPYDPAKPDPDGTPDPDKITMVRAWMARATIVSDLTRTDMIQTVVERGTRKPVWDGSAPRLLALAQFKPTRIGGEPAEGQLAVRPGEETDNAGAIGPDVYLTRFAGWANQIIRTYPDGWDRTDANKDRYLVGRTDPTGALQGYHLYSYSPATDGSESTGGMEVFDLNAYAMTVHDGGAYPFTAALQAANGRSNWLAAANVAALKKTFEPYSPDAAAGKAVASFAISEVGDKTLTPPGNDPNNLPVIDTGLALSPLQDTGAGQPYSGAGYQINGCFNRVWNENPGLRPDIQRFVDLRVTPQGDGTGGPMDVATGFPRACVVPGSEEVFGPDQLAGLNFGQPVRYIRTTNSPGPNQYRINYVDQIEPTDYTLLGVPPPPATYDPTDLTSAVIQPRYKAGYIQLNSDPNSPLPVGTLQIYYRFQFTRPRDVFEVDYDTRQEMSILMTVRAYPSSSSFNAQSVTVPATAKVRNLLR</sequence>
<proteinExistence type="predicted"/>
<reference evidence="3" key="1">
    <citation type="submission" date="2020-07" db="EMBL/GenBank/DDBJ databases">
        <title>Huge and variable diversity of episymbiotic CPR bacteria and DPANN archaea in groundwater ecosystems.</title>
        <authorList>
            <person name="He C.Y."/>
            <person name="Keren R."/>
            <person name="Whittaker M."/>
            <person name="Farag I.F."/>
            <person name="Doudna J."/>
            <person name="Cate J.H.D."/>
            <person name="Banfield J.F."/>
        </authorList>
    </citation>
    <scope>NUCLEOTIDE SEQUENCE</scope>
    <source>
        <strain evidence="3">NC_groundwater_17_Pr7_B-0.1um_64_12</strain>
    </source>
</reference>
<feature type="region of interest" description="Disordered" evidence="1">
    <location>
        <begin position="70"/>
        <end position="95"/>
    </location>
</feature>
<dbReference type="AlphaFoldDB" id="A0A931PSI6"/>
<evidence type="ECO:0000256" key="1">
    <source>
        <dbReference type="SAM" id="MobiDB-lite"/>
    </source>
</evidence>
<name>A0A931PSI6_FIMGI</name>
<dbReference type="Proteomes" id="UP000727962">
    <property type="component" value="Unassembled WGS sequence"/>
</dbReference>
<dbReference type="NCBIfam" id="TIGR02532">
    <property type="entry name" value="IV_pilin_GFxxxE"/>
    <property type="match status" value="1"/>
</dbReference>
<accession>A0A931PSI6</accession>
<evidence type="ECO:0000313" key="3">
    <source>
        <dbReference type="EMBL" id="MBI1755488.1"/>
    </source>
</evidence>
<evidence type="ECO:0000313" key="4">
    <source>
        <dbReference type="Proteomes" id="UP000727962"/>
    </source>
</evidence>
<keyword evidence="2" id="KW-0472">Membrane</keyword>
<feature type="transmembrane region" description="Helical" evidence="2">
    <location>
        <begin position="7"/>
        <end position="32"/>
    </location>
</feature>
<dbReference type="SUPFAM" id="SSF54523">
    <property type="entry name" value="Pili subunits"/>
    <property type="match status" value="1"/>
</dbReference>
<keyword evidence="2" id="KW-0812">Transmembrane</keyword>
<gene>
    <name evidence="3" type="ORF">HYR64_00080</name>
</gene>
<dbReference type="PROSITE" id="PS00409">
    <property type="entry name" value="PROKAR_NTER_METHYL"/>
    <property type="match status" value="1"/>
</dbReference>
<dbReference type="InterPro" id="IPR045584">
    <property type="entry name" value="Pilin-like"/>
</dbReference>
<dbReference type="EMBL" id="JACOSL010000001">
    <property type="protein sequence ID" value="MBI1755488.1"/>
    <property type="molecule type" value="Genomic_DNA"/>
</dbReference>
<comment type="caution">
    <text evidence="3">The sequence shown here is derived from an EMBL/GenBank/DDBJ whole genome shotgun (WGS) entry which is preliminary data.</text>
</comment>
<dbReference type="InterPro" id="IPR012902">
    <property type="entry name" value="N_methyl_site"/>
</dbReference>